<dbReference type="SUPFAM" id="SSF47090">
    <property type="entry name" value="PGBD-like"/>
    <property type="match status" value="1"/>
</dbReference>
<sequence>MAQLQSTLRSCYRQKVTVDGIFGAGTRKAVVNVQKRVGITADGVYGTATLNSIRWKHLKSGSFTCRNINNV</sequence>
<dbReference type="InterPro" id="IPR036365">
    <property type="entry name" value="PGBD-like_sf"/>
</dbReference>
<accession>A0A1V4A0U5</accession>
<evidence type="ECO:0000259" key="1">
    <source>
        <dbReference type="Pfam" id="PF01471"/>
    </source>
</evidence>
<dbReference type="RefSeq" id="WP_179120317.1">
    <property type="nucleotide sequence ID" value="NZ_CP045178.1"/>
</dbReference>
<dbReference type="AlphaFoldDB" id="A0A1V4A0U5"/>
<dbReference type="Gene3D" id="1.10.101.10">
    <property type="entry name" value="PGBD-like superfamily/PGBD"/>
    <property type="match status" value="1"/>
</dbReference>
<protein>
    <recommendedName>
        <fullName evidence="1">Peptidoglycan binding-like domain-containing protein</fullName>
    </recommendedName>
</protein>
<dbReference type="InterPro" id="IPR036366">
    <property type="entry name" value="PGBDSf"/>
</dbReference>
<dbReference type="Pfam" id="PF01471">
    <property type="entry name" value="PG_binding_1"/>
    <property type="match status" value="1"/>
</dbReference>
<reference evidence="2 3" key="1">
    <citation type="submission" date="2017-02" db="EMBL/GenBank/DDBJ databases">
        <title>Draft Genome Sequence of Streptomyces tsukubaensis F601, a Producer of the immunosuppressant tacrolimus FK506.</title>
        <authorList>
            <person name="Zong G."/>
            <person name="Zhong C."/>
            <person name="Fu J."/>
            <person name="Qin R."/>
            <person name="Cao G."/>
        </authorList>
    </citation>
    <scope>NUCLEOTIDE SEQUENCE [LARGE SCALE GENOMIC DNA]</scope>
    <source>
        <strain evidence="2 3">F601</strain>
    </source>
</reference>
<dbReference type="Proteomes" id="UP000190539">
    <property type="component" value="Unassembled WGS sequence"/>
</dbReference>
<dbReference type="InterPro" id="IPR002477">
    <property type="entry name" value="Peptidoglycan-bd-like"/>
</dbReference>
<evidence type="ECO:0000313" key="2">
    <source>
        <dbReference type="EMBL" id="OON72632.1"/>
    </source>
</evidence>
<proteinExistence type="predicted"/>
<organism evidence="2 3">
    <name type="scientific">Streptomyces tsukubensis</name>
    <dbReference type="NCBI Taxonomy" id="83656"/>
    <lineage>
        <taxon>Bacteria</taxon>
        <taxon>Bacillati</taxon>
        <taxon>Actinomycetota</taxon>
        <taxon>Actinomycetes</taxon>
        <taxon>Kitasatosporales</taxon>
        <taxon>Streptomycetaceae</taxon>
        <taxon>Streptomyces</taxon>
    </lineage>
</organism>
<comment type="caution">
    <text evidence="2">The sequence shown here is derived from an EMBL/GenBank/DDBJ whole genome shotgun (WGS) entry which is preliminary data.</text>
</comment>
<evidence type="ECO:0000313" key="3">
    <source>
        <dbReference type="Proteomes" id="UP000190539"/>
    </source>
</evidence>
<gene>
    <name evidence="2" type="ORF">B1H18_29130</name>
</gene>
<keyword evidence="3" id="KW-1185">Reference proteome</keyword>
<dbReference type="EMBL" id="MVFC01000036">
    <property type="protein sequence ID" value="OON72632.1"/>
    <property type="molecule type" value="Genomic_DNA"/>
</dbReference>
<feature type="domain" description="Peptidoglycan binding-like" evidence="1">
    <location>
        <begin position="2"/>
        <end position="52"/>
    </location>
</feature>
<name>A0A1V4A0U5_9ACTN</name>